<dbReference type="Proteomes" id="UP000719412">
    <property type="component" value="Unassembled WGS sequence"/>
</dbReference>
<keyword evidence="15" id="KW-1185">Reference proteome</keyword>
<evidence type="ECO:0000256" key="3">
    <source>
        <dbReference type="ARBA" id="ARBA00022659"/>
    </source>
</evidence>
<dbReference type="Pfam" id="PF00089">
    <property type="entry name" value="Trypsin"/>
    <property type="match status" value="1"/>
</dbReference>
<dbReference type="EMBL" id="JABDTM020021534">
    <property type="protein sequence ID" value="KAH0816447.1"/>
    <property type="molecule type" value="Genomic_DNA"/>
</dbReference>
<dbReference type="EC" id="3.4.21.84" evidence="11"/>
<dbReference type="GO" id="GO:0004252">
    <property type="term" value="F:serine-type endopeptidase activity"/>
    <property type="evidence" value="ECO:0007669"/>
    <property type="project" value="InterPro"/>
</dbReference>
<evidence type="ECO:0000313" key="15">
    <source>
        <dbReference type="Proteomes" id="UP000719412"/>
    </source>
</evidence>
<dbReference type="GO" id="GO:0005615">
    <property type="term" value="C:extracellular space"/>
    <property type="evidence" value="ECO:0007669"/>
    <property type="project" value="TreeGrafter"/>
</dbReference>
<dbReference type="InterPro" id="IPR050127">
    <property type="entry name" value="Serine_Proteases_S1"/>
</dbReference>
<dbReference type="SUPFAM" id="SSF50494">
    <property type="entry name" value="Trypsin-like serine proteases"/>
    <property type="match status" value="1"/>
</dbReference>
<dbReference type="CDD" id="cd00030">
    <property type="entry name" value="C2"/>
    <property type="match status" value="1"/>
</dbReference>
<dbReference type="CDD" id="cd00190">
    <property type="entry name" value="Tryp_SPc"/>
    <property type="match status" value="1"/>
</dbReference>
<comment type="catalytic activity">
    <reaction evidence="10">
        <text>Selective cleavage of 103-Arg-|-Ser-104 and 124-Ile-|-Ile-125 bonds in Limulus clotting factor B to form activated factor B. Cleavage of -Pro-Arg-|-Xaa- bonds in synthetic substrates.</text>
        <dbReference type="EC" id="3.4.21.84"/>
    </reaction>
</comment>
<evidence type="ECO:0000259" key="12">
    <source>
        <dbReference type="PROSITE" id="PS50004"/>
    </source>
</evidence>
<dbReference type="InterPro" id="IPR018114">
    <property type="entry name" value="TRYPSIN_HIS"/>
</dbReference>
<dbReference type="FunFam" id="2.40.10.10:FF:000120">
    <property type="entry name" value="Putative serine protease"/>
    <property type="match status" value="1"/>
</dbReference>
<organism evidence="14 15">
    <name type="scientific">Tenebrio molitor</name>
    <name type="common">Yellow mealworm beetle</name>
    <dbReference type="NCBI Taxonomy" id="7067"/>
    <lineage>
        <taxon>Eukaryota</taxon>
        <taxon>Metazoa</taxon>
        <taxon>Ecdysozoa</taxon>
        <taxon>Arthropoda</taxon>
        <taxon>Hexapoda</taxon>
        <taxon>Insecta</taxon>
        <taxon>Pterygota</taxon>
        <taxon>Neoptera</taxon>
        <taxon>Endopterygota</taxon>
        <taxon>Coleoptera</taxon>
        <taxon>Polyphaga</taxon>
        <taxon>Cucujiformia</taxon>
        <taxon>Tenebrionidae</taxon>
        <taxon>Tenebrio</taxon>
    </lineage>
</organism>
<keyword evidence="4" id="KW-0645">Protease</keyword>
<evidence type="ECO:0000256" key="5">
    <source>
        <dbReference type="ARBA" id="ARBA00022729"/>
    </source>
</evidence>
<dbReference type="SMART" id="SM00020">
    <property type="entry name" value="Tryp_SPc"/>
    <property type="match status" value="1"/>
</dbReference>
<keyword evidence="8" id="KW-0720">Serine protease</keyword>
<keyword evidence="2" id="KW-0964">Secreted</keyword>
<dbReference type="InterPro" id="IPR043504">
    <property type="entry name" value="Peptidase_S1_PA_chymotrypsin"/>
</dbReference>
<keyword evidence="5" id="KW-0732">Signal</keyword>
<dbReference type="SMART" id="SM00239">
    <property type="entry name" value="C2"/>
    <property type="match status" value="1"/>
</dbReference>
<dbReference type="Gene3D" id="2.40.10.10">
    <property type="entry name" value="Trypsin-like serine proteases"/>
    <property type="match status" value="1"/>
</dbReference>
<keyword evidence="9" id="KW-1015">Disulfide bond</keyword>
<evidence type="ECO:0000256" key="4">
    <source>
        <dbReference type="ARBA" id="ARBA00022670"/>
    </source>
</evidence>
<evidence type="ECO:0000256" key="7">
    <source>
        <dbReference type="ARBA" id="ARBA00022820"/>
    </source>
</evidence>
<evidence type="ECO:0000256" key="2">
    <source>
        <dbReference type="ARBA" id="ARBA00022525"/>
    </source>
</evidence>
<dbReference type="PROSITE" id="PS50092">
    <property type="entry name" value="TSP1"/>
    <property type="match status" value="2"/>
</dbReference>
<dbReference type="InterPro" id="IPR009003">
    <property type="entry name" value="Peptidase_S1_PA"/>
</dbReference>
<feature type="domain" description="C2" evidence="12">
    <location>
        <begin position="21"/>
        <end position="148"/>
    </location>
</feature>
<evidence type="ECO:0000256" key="8">
    <source>
        <dbReference type="ARBA" id="ARBA00022825"/>
    </source>
</evidence>
<protein>
    <recommendedName>
        <fullName evidence="11">limulus clotting factor C</fullName>
        <ecNumber evidence="11">3.4.21.84</ecNumber>
    </recommendedName>
</protein>
<dbReference type="InterPro" id="IPR000008">
    <property type="entry name" value="C2_dom"/>
</dbReference>
<evidence type="ECO:0000256" key="10">
    <source>
        <dbReference type="ARBA" id="ARBA00052079"/>
    </source>
</evidence>
<dbReference type="SMART" id="SM00209">
    <property type="entry name" value="TSP1"/>
    <property type="match status" value="2"/>
</dbReference>
<accession>A0A8J6HLE3</accession>
<dbReference type="PANTHER" id="PTHR24264">
    <property type="entry name" value="TRYPSIN-RELATED"/>
    <property type="match status" value="1"/>
</dbReference>
<dbReference type="SUPFAM" id="SSF49562">
    <property type="entry name" value="C2 domain (Calcium/lipid-binding domain, CaLB)"/>
    <property type="match status" value="1"/>
</dbReference>
<name>A0A8J6HLE3_TENMO</name>
<comment type="caution">
    <text evidence="14">The sequence shown here is derived from an EMBL/GenBank/DDBJ whole genome shotgun (WGS) entry which is preliminary data.</text>
</comment>
<evidence type="ECO:0000256" key="6">
    <source>
        <dbReference type="ARBA" id="ARBA00022801"/>
    </source>
</evidence>
<dbReference type="GO" id="GO:0042381">
    <property type="term" value="P:hemolymph coagulation"/>
    <property type="evidence" value="ECO:0007669"/>
    <property type="project" value="UniProtKB-KW"/>
</dbReference>
<reference evidence="14" key="1">
    <citation type="journal article" date="2020" name="J Insects Food Feed">
        <title>The yellow mealworm (Tenebrio molitor) genome: a resource for the emerging insects as food and feed industry.</title>
        <authorList>
            <person name="Eriksson T."/>
            <person name="Andere A."/>
            <person name="Kelstrup H."/>
            <person name="Emery V."/>
            <person name="Picard C."/>
        </authorList>
    </citation>
    <scope>NUCLEOTIDE SEQUENCE</scope>
    <source>
        <strain evidence="14">Stoneville</strain>
        <tissue evidence="14">Whole head</tissue>
    </source>
</reference>
<dbReference type="PROSITE" id="PS50240">
    <property type="entry name" value="TRYPSIN_DOM"/>
    <property type="match status" value="1"/>
</dbReference>
<dbReference type="InterPro" id="IPR001254">
    <property type="entry name" value="Trypsin_dom"/>
</dbReference>
<dbReference type="InterPro" id="IPR000884">
    <property type="entry name" value="TSP1_rpt"/>
</dbReference>
<dbReference type="GO" id="GO:0006508">
    <property type="term" value="P:proteolysis"/>
    <property type="evidence" value="ECO:0007669"/>
    <property type="project" value="UniProtKB-KW"/>
</dbReference>
<reference evidence="14" key="2">
    <citation type="submission" date="2021-08" db="EMBL/GenBank/DDBJ databases">
        <authorList>
            <person name="Eriksson T."/>
        </authorList>
    </citation>
    <scope>NUCLEOTIDE SEQUENCE</scope>
    <source>
        <strain evidence="14">Stoneville</strain>
        <tissue evidence="14">Whole head</tissue>
    </source>
</reference>
<dbReference type="InterPro" id="IPR035892">
    <property type="entry name" value="C2_domain_sf"/>
</dbReference>
<dbReference type="PANTHER" id="PTHR24264:SF65">
    <property type="entry name" value="SRCR DOMAIN-CONTAINING PROTEIN"/>
    <property type="match status" value="1"/>
</dbReference>
<dbReference type="PROSITE" id="PS00134">
    <property type="entry name" value="TRYPSIN_HIS"/>
    <property type="match status" value="1"/>
</dbReference>
<gene>
    <name evidence="14" type="ORF">GEV33_006343</name>
</gene>
<evidence type="ECO:0000256" key="1">
    <source>
        <dbReference type="ARBA" id="ARBA00004613"/>
    </source>
</evidence>
<sequence>MEQKLSNLKSFFLPSPVPASETGEPQIGFKLTFCKSSKQLKVKVISARHLPANYGNIKPHGYLVKITMFPEKEKYETSVVKESWPTFNQEFSFTLQSPSKYYEDHFRRKFISFTVYAVLENSTEPVIRKNSPSKLKRFFSFSEFGETNSRFRRSFRHSLNSRRTVGTVTYNLDPKVFTQKLGDDMIYTPDIWRGLKEITSGIQTEPVSTKPLLDPIQRQFFQREGKNGSVEMTLSYAISEDRRNDVVEISITKYRCGLQTMQQHEKLGGQLYIKITAFEHDDLIQKMKSDKFDPTISLKLEANTATLRANVNNYNLEQVKILVRLICKNLLGKKVLLGKIEIDRNSDLWKEIVRMPSVPVKRMVNFDRSHTRPPAAPKRIGASRMVGGCVGRLTAQLVYFKDQVSARKHISKNKPENKPGSRLLRTSAQIAQFALRRLREQIGVSRQIPQKDRLIPSLCALLNSTPLLHLFQEENRPGPKTSPSEGMLPEVANRTGLFTPWSQWSRCVDCLQRRMKKCVSPKCEDSRIYEEKPCGKKRCKRKARQKNQFRVVHLDEDSSHLVRQAPSRAWSKWSSWSPCSENCRTQRIRICRKPGRCRKKQQEQTAYCYHDNSMCENYVLNLLDSQQNADACLAGRRCEQRVPLWHFKEINRYQYHNEDLARRVSRRRRLQKRCGEPFRKNRMLKIIGGTESKKHKWPWHVAILNKYYEVFCGGTLIGPRWVLTASHCIRPYLRVRLNEHDLRARDGRELEMTVYKIFQHPKFNHKTVDNDIALLQLPRAVNLPIACLPNRSPRAQEVCSVMGWGKIRTSDTYGTHTLHEAKLPIVPPNVCRRSYRHFLITANMLCAGWPSGKSDTCAGDSGGGLICPFKRKSRLAYSVQGITSFGDGCGLRNKYGIYTTVFNYLKWIYYVMDHYS</sequence>
<evidence type="ECO:0000256" key="9">
    <source>
        <dbReference type="ARBA" id="ARBA00023157"/>
    </source>
</evidence>
<dbReference type="InterPro" id="IPR001314">
    <property type="entry name" value="Peptidase_S1A"/>
</dbReference>
<evidence type="ECO:0000313" key="14">
    <source>
        <dbReference type="EMBL" id="KAH0816447.1"/>
    </source>
</evidence>
<evidence type="ECO:0000256" key="11">
    <source>
        <dbReference type="ARBA" id="ARBA00066707"/>
    </source>
</evidence>
<keyword evidence="3" id="KW-0768">Sushi</keyword>
<proteinExistence type="predicted"/>
<dbReference type="PROSITE" id="PS50004">
    <property type="entry name" value="C2"/>
    <property type="match status" value="1"/>
</dbReference>
<evidence type="ECO:0000259" key="13">
    <source>
        <dbReference type="PROSITE" id="PS50240"/>
    </source>
</evidence>
<feature type="domain" description="Peptidase S1" evidence="13">
    <location>
        <begin position="686"/>
        <end position="913"/>
    </location>
</feature>
<dbReference type="Pfam" id="PF00168">
    <property type="entry name" value="C2"/>
    <property type="match status" value="1"/>
</dbReference>
<dbReference type="PRINTS" id="PR00722">
    <property type="entry name" value="CHYMOTRYPSIN"/>
</dbReference>
<comment type="subcellular location">
    <subcellularLocation>
        <location evidence="1">Secreted</location>
    </subcellularLocation>
</comment>
<dbReference type="AlphaFoldDB" id="A0A8J6HLE3"/>
<keyword evidence="6" id="KW-0378">Hydrolase</keyword>
<keyword evidence="7" id="KW-0353">Hemolymph clotting</keyword>
<dbReference type="Gene3D" id="2.60.40.150">
    <property type="entry name" value="C2 domain"/>
    <property type="match status" value="1"/>
</dbReference>